<evidence type="ECO:0000256" key="4">
    <source>
        <dbReference type="ARBA" id="ARBA00022692"/>
    </source>
</evidence>
<evidence type="ECO:0000256" key="2">
    <source>
        <dbReference type="ARBA" id="ARBA00006375"/>
    </source>
</evidence>
<evidence type="ECO:0000256" key="9">
    <source>
        <dbReference type="PROSITE-ProRule" id="PRU00282"/>
    </source>
</evidence>
<feature type="region of interest" description="Disordered" evidence="11">
    <location>
        <begin position="83"/>
        <end position="104"/>
    </location>
</feature>
<keyword evidence="3 10" id="KW-0813">Transport</keyword>
<dbReference type="Proteomes" id="UP000078113">
    <property type="component" value="Unassembled WGS sequence"/>
</dbReference>
<evidence type="ECO:0000256" key="6">
    <source>
        <dbReference type="ARBA" id="ARBA00022989"/>
    </source>
</evidence>
<evidence type="ECO:0000313" key="12">
    <source>
        <dbReference type="EMBL" id="KAE8268573.1"/>
    </source>
</evidence>
<dbReference type="AlphaFoldDB" id="A0A8X7T580"/>
<dbReference type="SUPFAM" id="SSF103506">
    <property type="entry name" value="Mitochondrial carrier"/>
    <property type="match status" value="1"/>
</dbReference>
<dbReference type="EMBL" id="LWDG02000142">
    <property type="protein sequence ID" value="KAE8268573.1"/>
    <property type="molecule type" value="Genomic_DNA"/>
</dbReference>
<dbReference type="GO" id="GO:0031966">
    <property type="term" value="C:mitochondrial membrane"/>
    <property type="evidence" value="ECO:0007669"/>
    <property type="project" value="UniProtKB-SubCell"/>
</dbReference>
<organism evidence="12 13">
    <name type="scientific">Tilletia walkeri</name>
    <dbReference type="NCBI Taxonomy" id="117179"/>
    <lineage>
        <taxon>Eukaryota</taxon>
        <taxon>Fungi</taxon>
        <taxon>Dikarya</taxon>
        <taxon>Basidiomycota</taxon>
        <taxon>Ustilaginomycotina</taxon>
        <taxon>Exobasidiomycetes</taxon>
        <taxon>Tilletiales</taxon>
        <taxon>Tilletiaceae</taxon>
        <taxon>Tilletia</taxon>
    </lineage>
</organism>
<reference evidence="12" key="2">
    <citation type="journal article" date="2019" name="IMA Fungus">
        <title>Genome sequencing and comparison of five Tilletia species to identify candidate genes for the detection of regulated species infecting wheat.</title>
        <authorList>
            <person name="Nguyen H.D.T."/>
            <person name="Sultana T."/>
            <person name="Kesanakurti P."/>
            <person name="Hambleton S."/>
        </authorList>
    </citation>
    <scope>NUCLEOTIDE SEQUENCE</scope>
    <source>
        <strain evidence="12">DAOMC 236422</strain>
    </source>
</reference>
<evidence type="ECO:0000256" key="5">
    <source>
        <dbReference type="ARBA" id="ARBA00022737"/>
    </source>
</evidence>
<accession>A0A8X7T580</accession>
<feature type="region of interest" description="Disordered" evidence="11">
    <location>
        <begin position="28"/>
        <end position="53"/>
    </location>
</feature>
<evidence type="ECO:0000313" key="13">
    <source>
        <dbReference type="Proteomes" id="UP000078113"/>
    </source>
</evidence>
<keyword evidence="13" id="KW-1185">Reference proteome</keyword>
<feature type="repeat" description="Solcar" evidence="9">
    <location>
        <begin position="107"/>
        <end position="204"/>
    </location>
</feature>
<sequence length="425" mass="44017">MSTTTSSSSSSTPLQAFIAPPTLYPISPPISLSSSSDNEDTSSPSSSSSSISIPSISMNAAGSSAATAAAAAAASTAIAAVATSSSSTSTGNQRLSTGTTTKKSTAQKRPYPFALGGIAASVSACCTHPLDLAKNRMQTAVTPAKGVSHLSTTQTLLSVIKPPSANPSAAFQPLALYTGLSASLARQFSYSLVRFGAYDSLKARLASDEEREGTKRMGIGKSLLCASLAGAAGGVAGNPADILLVRMTSDANRPPNKRYNYANAVVGLVRMAREEGVSSYARGLLPNTVRAVLMNASQLATYDVFKDVLLSSGFFRDGIMLHFTASFCAGTVATTVCSPADVIKARVMSGSSSGSSSPGGLAALRLALKNEGPAFLFRGFVPAWIRLSPNTVITFVTLERLRMMVDWQRDQQEGKIPVRDSASRA</sequence>
<dbReference type="PANTHER" id="PTHR45618">
    <property type="entry name" value="MITOCHONDRIAL DICARBOXYLATE CARRIER-RELATED"/>
    <property type="match status" value="1"/>
</dbReference>
<evidence type="ECO:0008006" key="14">
    <source>
        <dbReference type="Google" id="ProtNLM"/>
    </source>
</evidence>
<reference evidence="12" key="1">
    <citation type="submission" date="2016-04" db="EMBL/GenBank/DDBJ databases">
        <authorList>
            <person name="Nguyen H.D."/>
            <person name="Samba Siva P."/>
            <person name="Cullis J."/>
            <person name="Levesque C.A."/>
            <person name="Hambleton S."/>
        </authorList>
    </citation>
    <scope>NUCLEOTIDE SEQUENCE</scope>
    <source>
        <strain evidence="12">DAOMC 236422</strain>
    </source>
</reference>
<evidence type="ECO:0000256" key="3">
    <source>
        <dbReference type="ARBA" id="ARBA00022448"/>
    </source>
</evidence>
<dbReference type="PRINTS" id="PR00784">
    <property type="entry name" value="MTUNCOUPLING"/>
</dbReference>
<feature type="compositionally biased region" description="Low complexity" evidence="11">
    <location>
        <begin position="29"/>
        <end position="53"/>
    </location>
</feature>
<feature type="repeat" description="Solcar" evidence="9">
    <location>
        <begin position="221"/>
        <end position="308"/>
    </location>
</feature>
<keyword evidence="8 9" id="KW-0472">Membrane</keyword>
<comment type="caution">
    <text evidence="12">The sequence shown here is derived from an EMBL/GenBank/DDBJ whole genome shotgun (WGS) entry which is preliminary data.</text>
</comment>
<keyword evidence="4 9" id="KW-0812">Transmembrane</keyword>
<evidence type="ECO:0000256" key="11">
    <source>
        <dbReference type="SAM" id="MobiDB-lite"/>
    </source>
</evidence>
<evidence type="ECO:0000256" key="7">
    <source>
        <dbReference type="ARBA" id="ARBA00023128"/>
    </source>
</evidence>
<dbReference type="InterPro" id="IPR050391">
    <property type="entry name" value="Mito_Metabolite_Transporter"/>
</dbReference>
<dbReference type="Pfam" id="PF00153">
    <property type="entry name" value="Mito_carr"/>
    <property type="match status" value="3"/>
</dbReference>
<keyword evidence="6" id="KW-1133">Transmembrane helix</keyword>
<gene>
    <name evidence="12" type="ORF">A4X09_0g3758</name>
</gene>
<keyword evidence="7" id="KW-0496">Mitochondrion</keyword>
<evidence type="ECO:0000256" key="8">
    <source>
        <dbReference type="ARBA" id="ARBA00023136"/>
    </source>
</evidence>
<dbReference type="InterPro" id="IPR002067">
    <property type="entry name" value="MCP"/>
</dbReference>
<evidence type="ECO:0000256" key="1">
    <source>
        <dbReference type="ARBA" id="ARBA00004225"/>
    </source>
</evidence>
<protein>
    <recommendedName>
        <fullName evidence="14">Mitochondrial dicarboxylate transporter</fullName>
    </recommendedName>
</protein>
<keyword evidence="5" id="KW-0677">Repeat</keyword>
<dbReference type="InterPro" id="IPR023395">
    <property type="entry name" value="MCP_dom_sf"/>
</dbReference>
<dbReference type="Gene3D" id="1.50.40.10">
    <property type="entry name" value="Mitochondrial carrier domain"/>
    <property type="match status" value="1"/>
</dbReference>
<feature type="compositionally biased region" description="Polar residues" evidence="11">
    <location>
        <begin position="91"/>
        <end position="104"/>
    </location>
</feature>
<comment type="similarity">
    <text evidence="2 10">Belongs to the mitochondrial carrier (TC 2.A.29) family.</text>
</comment>
<dbReference type="InterPro" id="IPR018108">
    <property type="entry name" value="MCP_transmembrane"/>
</dbReference>
<dbReference type="GO" id="GO:0055085">
    <property type="term" value="P:transmembrane transport"/>
    <property type="evidence" value="ECO:0007669"/>
    <property type="project" value="InterPro"/>
</dbReference>
<name>A0A8X7T580_9BASI</name>
<feature type="repeat" description="Solcar" evidence="9">
    <location>
        <begin position="317"/>
        <end position="404"/>
    </location>
</feature>
<comment type="subcellular location">
    <subcellularLocation>
        <location evidence="1">Mitochondrion membrane</location>
        <topology evidence="1">Multi-pass membrane protein</topology>
    </subcellularLocation>
</comment>
<proteinExistence type="inferred from homology"/>
<evidence type="ECO:0000256" key="10">
    <source>
        <dbReference type="RuleBase" id="RU000488"/>
    </source>
</evidence>
<dbReference type="PROSITE" id="PS50920">
    <property type="entry name" value="SOLCAR"/>
    <property type="match status" value="3"/>
</dbReference>